<dbReference type="EMBL" id="CP106879">
    <property type="protein sequence ID" value="UYC80247.1"/>
    <property type="molecule type" value="Genomic_DNA"/>
</dbReference>
<evidence type="ECO:0000256" key="1">
    <source>
        <dbReference type="SAM" id="MobiDB-lite"/>
    </source>
</evidence>
<gene>
    <name evidence="2" type="ORF">OE229_14080</name>
</gene>
<dbReference type="RefSeq" id="WP_262138550.1">
    <property type="nucleotide sequence ID" value="NZ_CP106879.1"/>
</dbReference>
<dbReference type="Pfam" id="PF13822">
    <property type="entry name" value="ACC_epsilon"/>
    <property type="match status" value="1"/>
</dbReference>
<protein>
    <submittedName>
        <fullName evidence="2">Acyl-CoA carboxylase subunit epsilon</fullName>
    </submittedName>
</protein>
<dbReference type="GO" id="GO:0003989">
    <property type="term" value="F:acetyl-CoA carboxylase activity"/>
    <property type="evidence" value="ECO:0007669"/>
    <property type="project" value="InterPro"/>
</dbReference>
<dbReference type="Proteomes" id="UP001062223">
    <property type="component" value="Chromosome"/>
</dbReference>
<feature type="region of interest" description="Disordered" evidence="1">
    <location>
        <begin position="1"/>
        <end position="32"/>
    </location>
</feature>
<sequence length="101" mass="10458">MEPVESPRTGSSRSRGLMGRHAAAVPSDEPASVADVRVVSGDPSPEELAAVVAVLQRQADEAAAAGRAAVVVEPRTGWDAAARGLRRPLDHGPGAWGRSLR</sequence>
<dbReference type="GO" id="GO:0004658">
    <property type="term" value="F:propionyl-CoA carboxylase activity"/>
    <property type="evidence" value="ECO:0007669"/>
    <property type="project" value="InterPro"/>
</dbReference>
<name>A0A9Q9P7R5_9MICO</name>
<dbReference type="AlphaFoldDB" id="A0A9Q9P7R5"/>
<accession>A0A9Q9P7R5</accession>
<evidence type="ECO:0000313" key="2">
    <source>
        <dbReference type="EMBL" id="UYC80247.1"/>
    </source>
</evidence>
<organism evidence="2 3">
    <name type="scientific">Curtobacterium poinsettiae</name>
    <dbReference type="NCBI Taxonomy" id="159612"/>
    <lineage>
        <taxon>Bacteria</taxon>
        <taxon>Bacillati</taxon>
        <taxon>Actinomycetota</taxon>
        <taxon>Actinomycetes</taxon>
        <taxon>Micrococcales</taxon>
        <taxon>Microbacteriaceae</taxon>
        <taxon>Curtobacterium</taxon>
    </lineage>
</organism>
<reference evidence="2" key="1">
    <citation type="submission" date="2022-09" db="EMBL/GenBank/DDBJ databases">
        <title>Taxonomy of Curtobacterium flaccumfaciens.</title>
        <authorList>
            <person name="Osdaghi E."/>
            <person name="Taghavi S.M."/>
            <person name="Hamidizade M."/>
            <person name="Abachi H."/>
            <person name="Fazliarab A."/>
            <person name="Baeyen S."/>
            <person name="Portier P."/>
            <person name="Van Vaerenbergh J."/>
            <person name="Jacques M.-A."/>
        </authorList>
    </citation>
    <scope>NUCLEOTIDE SEQUENCE</scope>
    <source>
        <strain evidence="2">AGQB46</strain>
    </source>
</reference>
<evidence type="ECO:0000313" key="3">
    <source>
        <dbReference type="Proteomes" id="UP001062223"/>
    </source>
</evidence>
<dbReference type="KEGG" id="cpoi:OE229_14080"/>
<dbReference type="InterPro" id="IPR032716">
    <property type="entry name" value="ACC_epsilon"/>
</dbReference>
<proteinExistence type="predicted"/>